<accession>A0AA89AGH4</accession>
<evidence type="ECO:0000313" key="5">
    <source>
        <dbReference type="Proteomes" id="UP001188597"/>
    </source>
</evidence>
<keyword evidence="5" id="KW-1185">Reference proteome</keyword>
<keyword evidence="1" id="KW-0805">Transcription regulation</keyword>
<name>A0AA89AGH4_9ASTE</name>
<dbReference type="SUPFAM" id="SSF47113">
    <property type="entry name" value="Histone-fold"/>
    <property type="match status" value="1"/>
</dbReference>
<gene>
    <name evidence="4" type="ORF">RJ639_020681</name>
</gene>
<dbReference type="InterPro" id="IPR005202">
    <property type="entry name" value="TF_GRAS"/>
</dbReference>
<evidence type="ECO:0000256" key="1">
    <source>
        <dbReference type="ARBA" id="ARBA00023015"/>
    </source>
</evidence>
<dbReference type="InterPro" id="IPR009072">
    <property type="entry name" value="Histone-fold"/>
</dbReference>
<comment type="caution">
    <text evidence="4">The sequence shown here is derived from an EMBL/GenBank/DDBJ whole genome shotgun (WGS) entry which is preliminary data.</text>
</comment>
<feature type="region of interest" description="SAW" evidence="3">
    <location>
        <begin position="135"/>
        <end position="154"/>
    </location>
</feature>
<reference evidence="4" key="1">
    <citation type="submission" date="2022-12" db="EMBL/GenBank/DDBJ databases">
        <title>Draft genome assemblies for two species of Escallonia (Escalloniales).</title>
        <authorList>
            <person name="Chanderbali A."/>
            <person name="Dervinis C."/>
            <person name="Anghel I."/>
            <person name="Soltis D."/>
            <person name="Soltis P."/>
            <person name="Zapata F."/>
        </authorList>
    </citation>
    <scope>NUCLEOTIDE SEQUENCE</scope>
    <source>
        <strain evidence="4">UCBG64.0493</strain>
        <tissue evidence="4">Leaf</tissue>
    </source>
</reference>
<proteinExistence type="inferred from homology"/>
<keyword evidence="2" id="KW-0804">Transcription</keyword>
<comment type="caution">
    <text evidence="3">Lacks conserved residue(s) required for the propagation of feature annotation.</text>
</comment>
<protein>
    <submittedName>
        <fullName evidence="4">Uncharacterized protein</fullName>
    </submittedName>
</protein>
<evidence type="ECO:0000313" key="4">
    <source>
        <dbReference type="EMBL" id="KAK3001021.1"/>
    </source>
</evidence>
<dbReference type="EMBL" id="JAVXUP010002866">
    <property type="protein sequence ID" value="KAK3001021.1"/>
    <property type="molecule type" value="Genomic_DNA"/>
</dbReference>
<dbReference type="AlphaFoldDB" id="A0AA89AGH4"/>
<dbReference type="GO" id="GO:0046982">
    <property type="term" value="F:protein heterodimerization activity"/>
    <property type="evidence" value="ECO:0007669"/>
    <property type="project" value="InterPro"/>
</dbReference>
<dbReference type="Pfam" id="PF03514">
    <property type="entry name" value="GRAS"/>
    <property type="match status" value="1"/>
</dbReference>
<organism evidence="4 5">
    <name type="scientific">Escallonia herrerae</name>
    <dbReference type="NCBI Taxonomy" id="1293975"/>
    <lineage>
        <taxon>Eukaryota</taxon>
        <taxon>Viridiplantae</taxon>
        <taxon>Streptophyta</taxon>
        <taxon>Embryophyta</taxon>
        <taxon>Tracheophyta</taxon>
        <taxon>Spermatophyta</taxon>
        <taxon>Magnoliopsida</taxon>
        <taxon>eudicotyledons</taxon>
        <taxon>Gunneridae</taxon>
        <taxon>Pentapetalae</taxon>
        <taxon>asterids</taxon>
        <taxon>campanulids</taxon>
        <taxon>Escalloniales</taxon>
        <taxon>Escalloniaceae</taxon>
        <taxon>Escallonia</taxon>
    </lineage>
</organism>
<sequence>MNVPDETVVVNSPGNDMLKLIRSINPNMFIHGILNGTYTAPFTVKRFREALFHFSTLFDKFKATTPREDHEIMMFEHELAQELARYKKQPTIHTAVSLVFPRKLDGQELARYKKQPTIHTAVSLVFPRKLAKHPLSKRTKAVTKFTTIKKFTSS</sequence>
<comment type="similarity">
    <text evidence="3">Belongs to the GRAS family.</text>
</comment>
<evidence type="ECO:0000256" key="2">
    <source>
        <dbReference type="ARBA" id="ARBA00023163"/>
    </source>
</evidence>
<dbReference type="PROSITE" id="PS50985">
    <property type="entry name" value="GRAS"/>
    <property type="match status" value="1"/>
</dbReference>
<evidence type="ECO:0000256" key="3">
    <source>
        <dbReference type="PROSITE-ProRule" id="PRU01191"/>
    </source>
</evidence>
<dbReference type="Proteomes" id="UP001188597">
    <property type="component" value="Unassembled WGS sequence"/>
</dbReference>
<dbReference type="Gene3D" id="1.10.20.10">
    <property type="entry name" value="Histone, subunit A"/>
    <property type="match status" value="1"/>
</dbReference>